<keyword evidence="5" id="KW-1185">Reference proteome</keyword>
<organism evidence="3 4">
    <name type="scientific">Haematobacter missouriensis</name>
    <dbReference type="NCBI Taxonomy" id="366616"/>
    <lineage>
        <taxon>Bacteria</taxon>
        <taxon>Pseudomonadati</taxon>
        <taxon>Pseudomonadota</taxon>
        <taxon>Alphaproteobacteria</taxon>
        <taxon>Rhodobacterales</taxon>
        <taxon>Paracoccaceae</taxon>
        <taxon>Haematobacter</taxon>
    </lineage>
</organism>
<name>A0A212ASB3_9RHOB</name>
<sequence>MAPPVNVDGRHPEKKSNVKIGGSAFGFREAPVRKGGACFDALAPLPRGGNPPHAGAGIAICAGSGQAGEHA</sequence>
<dbReference type="Proteomes" id="UP000214673">
    <property type="component" value="Unassembled WGS sequence"/>
</dbReference>
<accession>A0A212ASB3</accession>
<dbReference type="Proteomes" id="UP000196640">
    <property type="component" value="Unassembled WGS sequence"/>
</dbReference>
<evidence type="ECO:0000256" key="1">
    <source>
        <dbReference type="SAM" id="MobiDB-lite"/>
    </source>
</evidence>
<evidence type="ECO:0000313" key="2">
    <source>
        <dbReference type="EMBL" id="OWJ75962.1"/>
    </source>
</evidence>
<proteinExistence type="predicted"/>
<dbReference type="EMBL" id="NIPV01000031">
    <property type="protein sequence ID" value="OWJ75962.1"/>
    <property type="molecule type" value="Genomic_DNA"/>
</dbReference>
<evidence type="ECO:0000313" key="4">
    <source>
        <dbReference type="Proteomes" id="UP000196640"/>
    </source>
</evidence>
<evidence type="ECO:0000313" key="3">
    <source>
        <dbReference type="EMBL" id="OWJ84397.1"/>
    </source>
</evidence>
<dbReference type="EMBL" id="NIPX01000008">
    <property type="protein sequence ID" value="OWJ84397.1"/>
    <property type="molecule type" value="Genomic_DNA"/>
</dbReference>
<reference evidence="4 5" key="1">
    <citation type="submission" date="2016-11" db="EMBL/GenBank/DDBJ databases">
        <title>Comparison of Traditional DNA-DNA Hybridization with In Silico Genomic Analysis.</title>
        <authorList>
            <person name="Nicholson A.C."/>
            <person name="Sammons S."/>
            <person name="Humrighouse B.W."/>
            <person name="Graziano J."/>
            <person name="Lasker B."/>
            <person name="Whitney A.M."/>
            <person name="Mcquiston J.R."/>
        </authorList>
    </citation>
    <scope>NUCLEOTIDE SEQUENCE [LARGE SCALE GENOMIC DNA]</scope>
    <source>
        <strain evidence="2 5">H1892</strain>
        <strain evidence="3 4">H2381</strain>
    </source>
</reference>
<feature type="region of interest" description="Disordered" evidence="1">
    <location>
        <begin position="1"/>
        <end position="20"/>
    </location>
</feature>
<dbReference type="AlphaFoldDB" id="A0A212ASB3"/>
<protein>
    <submittedName>
        <fullName evidence="3">Uncharacterized protein</fullName>
    </submittedName>
</protein>
<comment type="caution">
    <text evidence="3">The sequence shown here is derived from an EMBL/GenBank/DDBJ whole genome shotgun (WGS) entry which is preliminary data.</text>
</comment>
<gene>
    <name evidence="3" type="ORF">CDV52_08540</name>
    <name evidence="2" type="ORF">CDV53_09145</name>
</gene>
<evidence type="ECO:0000313" key="5">
    <source>
        <dbReference type="Proteomes" id="UP000214673"/>
    </source>
</evidence>